<dbReference type="STRING" id="121224.E0VUH8"/>
<feature type="domain" description="HTH myb-type" evidence="16">
    <location>
        <begin position="59"/>
        <end position="108"/>
    </location>
</feature>
<evidence type="ECO:0000259" key="15">
    <source>
        <dbReference type="PROSITE" id="PS50090"/>
    </source>
</evidence>
<dbReference type="EMBL" id="DS235786">
    <property type="protein sequence ID" value="EEB17034.1"/>
    <property type="molecule type" value="Genomic_DNA"/>
</dbReference>
<dbReference type="InterPro" id="IPR017930">
    <property type="entry name" value="Myb_dom"/>
</dbReference>
<name>E0VUH8_PEDHC</name>
<keyword evidence="5" id="KW-0677">Repeat</keyword>
<dbReference type="PANTHER" id="PTHR45885">
    <property type="entry name" value="CELL DIVISION CYCLE 5-LIKE PROTEIN"/>
    <property type="match status" value="1"/>
</dbReference>
<dbReference type="eggNOG" id="KOG0050">
    <property type="taxonomic scope" value="Eukaryota"/>
</dbReference>
<dbReference type="PROSITE" id="PS50090">
    <property type="entry name" value="MYB_LIKE"/>
    <property type="match status" value="2"/>
</dbReference>
<keyword evidence="6" id="KW-0227">DNA damage</keyword>
<dbReference type="Pfam" id="PF11831">
    <property type="entry name" value="Myb_Cef"/>
    <property type="match status" value="1"/>
</dbReference>
<dbReference type="RefSeq" id="XP_002429772.1">
    <property type="nucleotide sequence ID" value="XM_002429727.1"/>
</dbReference>
<dbReference type="InterPro" id="IPR021786">
    <property type="entry name" value="Cdc5p/Cef1_C"/>
</dbReference>
<dbReference type="GO" id="GO:0000981">
    <property type="term" value="F:DNA-binding transcription factor activity, RNA polymerase II-specific"/>
    <property type="evidence" value="ECO:0007669"/>
    <property type="project" value="TreeGrafter"/>
</dbReference>
<evidence type="ECO:0000256" key="4">
    <source>
        <dbReference type="ARBA" id="ARBA00022728"/>
    </source>
</evidence>
<keyword evidence="8" id="KW-0238">DNA-binding</keyword>
<dbReference type="PROSITE" id="PS51294">
    <property type="entry name" value="HTH_MYB"/>
    <property type="match status" value="2"/>
</dbReference>
<dbReference type="InterPro" id="IPR001005">
    <property type="entry name" value="SANT/Myb"/>
</dbReference>
<dbReference type="GO" id="GO:0005681">
    <property type="term" value="C:spliceosomal complex"/>
    <property type="evidence" value="ECO:0007669"/>
    <property type="project" value="UniProtKB-KW"/>
</dbReference>
<evidence type="ECO:0000256" key="7">
    <source>
        <dbReference type="ARBA" id="ARBA00023054"/>
    </source>
</evidence>
<dbReference type="VEuPathDB" id="VectorBase:PHUM450840"/>
<evidence type="ECO:0000256" key="13">
    <source>
        <dbReference type="SAM" id="Coils"/>
    </source>
</evidence>
<accession>E0VUH8</accession>
<dbReference type="PANTHER" id="PTHR45885:SF1">
    <property type="entry name" value="CELL DIVISION CYCLE 5-LIKE PROTEIN"/>
    <property type="match status" value="1"/>
</dbReference>
<dbReference type="GO" id="GO:0000977">
    <property type="term" value="F:RNA polymerase II transcription regulatory region sequence-specific DNA binding"/>
    <property type="evidence" value="ECO:0007669"/>
    <property type="project" value="TreeGrafter"/>
</dbReference>
<feature type="region of interest" description="Disordered" evidence="14">
    <location>
        <begin position="246"/>
        <end position="286"/>
    </location>
</feature>
<comment type="similarity">
    <text evidence="2">Belongs to the CEF1 family.</text>
</comment>
<protein>
    <submittedName>
        <fullName evidence="17 18">Cell division control protein, putative</fullName>
    </submittedName>
</protein>
<feature type="region of interest" description="Disordered" evidence="14">
    <location>
        <begin position="108"/>
        <end position="145"/>
    </location>
</feature>
<dbReference type="SMART" id="SM00717">
    <property type="entry name" value="SANT"/>
    <property type="match status" value="2"/>
</dbReference>
<dbReference type="Gene3D" id="1.10.10.60">
    <property type="entry name" value="Homeodomain-like"/>
    <property type="match status" value="2"/>
</dbReference>
<dbReference type="CDD" id="cd11659">
    <property type="entry name" value="SANT_CDC5_II"/>
    <property type="match status" value="1"/>
</dbReference>
<keyword evidence="4" id="KW-0747">Spliceosome</keyword>
<dbReference type="GeneID" id="8230305"/>
<keyword evidence="9" id="KW-0508">mRNA splicing</keyword>
<feature type="domain" description="Myb-like" evidence="15">
    <location>
        <begin position="3"/>
        <end position="54"/>
    </location>
</feature>
<keyword evidence="7 13" id="KW-0175">Coiled coil</keyword>
<evidence type="ECO:0000256" key="11">
    <source>
        <dbReference type="ARBA" id="ARBA00023242"/>
    </source>
</evidence>
<proteinExistence type="inferred from homology"/>
<evidence type="ECO:0000256" key="2">
    <source>
        <dbReference type="ARBA" id="ARBA00010506"/>
    </source>
</evidence>
<dbReference type="EnsemblMetazoa" id="PHUM450840-RA">
    <property type="protein sequence ID" value="PHUM450840-PA"/>
    <property type="gene ID" value="PHUM450840"/>
</dbReference>
<dbReference type="GO" id="GO:0006281">
    <property type="term" value="P:DNA repair"/>
    <property type="evidence" value="ECO:0007669"/>
    <property type="project" value="UniProtKB-KW"/>
</dbReference>
<dbReference type="GO" id="GO:0051301">
    <property type="term" value="P:cell division"/>
    <property type="evidence" value="ECO:0007669"/>
    <property type="project" value="UniProtKB-KW"/>
</dbReference>
<reference evidence="17" key="1">
    <citation type="submission" date="2007-04" db="EMBL/GenBank/DDBJ databases">
        <title>Annotation of Pediculus humanus corporis strain USDA.</title>
        <authorList>
            <person name="Kirkness E."/>
            <person name="Hannick L."/>
            <person name="Hass B."/>
            <person name="Bruggner R."/>
            <person name="Lawson D."/>
            <person name="Bidwell S."/>
            <person name="Joardar V."/>
            <person name="Caler E."/>
            <person name="Walenz B."/>
            <person name="Inman J."/>
            <person name="Schobel S."/>
            <person name="Galinsky K."/>
            <person name="Amedeo P."/>
            <person name="Strausberg R."/>
        </authorList>
    </citation>
    <scope>NUCLEOTIDE SEQUENCE</scope>
    <source>
        <strain evidence="17">USDA</strain>
    </source>
</reference>
<gene>
    <name evidence="18" type="primary">8230305</name>
    <name evidence="17" type="ORF">Phum_PHUM450840</name>
</gene>
<comment type="subcellular location">
    <subcellularLocation>
        <location evidence="1">Nucleus</location>
    </subcellularLocation>
</comment>
<dbReference type="AlphaFoldDB" id="E0VUH8"/>
<dbReference type="HOGENOM" id="CLU_009082_0_0_1"/>
<feature type="domain" description="Myb-like" evidence="15">
    <location>
        <begin position="55"/>
        <end position="104"/>
    </location>
</feature>
<dbReference type="InterPro" id="IPR047240">
    <property type="entry name" value="SANT_CDC5L_II"/>
</dbReference>
<evidence type="ECO:0000256" key="5">
    <source>
        <dbReference type="ARBA" id="ARBA00022737"/>
    </source>
</evidence>
<dbReference type="InParanoid" id="E0VUH8"/>
<dbReference type="FunFam" id="1.10.10.60:FF:000021">
    <property type="entry name" value="CDC5 cell division cycle 5-like"/>
    <property type="match status" value="1"/>
</dbReference>
<reference evidence="18" key="3">
    <citation type="submission" date="2020-05" db="UniProtKB">
        <authorList>
            <consortium name="EnsemblMetazoa"/>
        </authorList>
    </citation>
    <scope>IDENTIFICATION</scope>
    <source>
        <strain evidence="18">USDA</strain>
    </source>
</reference>
<evidence type="ECO:0000256" key="10">
    <source>
        <dbReference type="ARBA" id="ARBA00023204"/>
    </source>
</evidence>
<dbReference type="GO" id="GO:0000974">
    <property type="term" value="C:Prp19 complex"/>
    <property type="evidence" value="ECO:0007669"/>
    <property type="project" value="InterPro"/>
</dbReference>
<feature type="domain" description="HTH myb-type" evidence="16">
    <location>
        <begin position="1"/>
        <end position="58"/>
    </location>
</feature>
<keyword evidence="19" id="KW-1185">Reference proteome</keyword>
<dbReference type="Pfam" id="PF13921">
    <property type="entry name" value="Myb_DNA-bind_6"/>
    <property type="match status" value="1"/>
</dbReference>
<dbReference type="FunCoup" id="E0VUH8">
    <property type="interactions" value="1952"/>
</dbReference>
<evidence type="ECO:0000313" key="19">
    <source>
        <dbReference type="Proteomes" id="UP000009046"/>
    </source>
</evidence>
<dbReference type="Proteomes" id="UP000009046">
    <property type="component" value="Unassembled WGS sequence"/>
</dbReference>
<dbReference type="FunFam" id="1.10.10.60:FF:000091">
    <property type="entry name" value="CDC5 cell division cycle 5-like"/>
    <property type="match status" value="1"/>
</dbReference>
<dbReference type="EMBL" id="AAZO01005495">
    <property type="status" value="NOT_ANNOTATED_CDS"/>
    <property type="molecule type" value="Genomic_DNA"/>
</dbReference>
<feature type="compositionally biased region" description="Basic and acidic residues" evidence="14">
    <location>
        <begin position="246"/>
        <end position="262"/>
    </location>
</feature>
<evidence type="ECO:0000256" key="9">
    <source>
        <dbReference type="ARBA" id="ARBA00023187"/>
    </source>
</evidence>
<dbReference type="OrthoDB" id="1410009at2759"/>
<dbReference type="CDD" id="cd00167">
    <property type="entry name" value="SANT"/>
    <property type="match status" value="1"/>
</dbReference>
<dbReference type="KEGG" id="phu:Phum_PHUM450840"/>
<keyword evidence="3" id="KW-0507">mRNA processing</keyword>
<feature type="region of interest" description="Disordered" evidence="14">
    <location>
        <begin position="405"/>
        <end position="438"/>
    </location>
</feature>
<dbReference type="CTD" id="8230305"/>
<dbReference type="OMA" id="KMGMAGE"/>
<keyword evidence="12" id="KW-0131">Cell cycle</keyword>
<feature type="compositionally biased region" description="Basic and acidic residues" evidence="14">
    <location>
        <begin position="108"/>
        <end position="127"/>
    </location>
</feature>
<dbReference type="GO" id="GO:0000398">
    <property type="term" value="P:mRNA splicing, via spliceosome"/>
    <property type="evidence" value="ECO:0007669"/>
    <property type="project" value="InterPro"/>
</dbReference>
<keyword evidence="17" id="KW-0132">Cell division</keyword>
<sequence>MPRIMIKGGVWRNTEDEILKAAVMKYGKNQWSRIASLLHRKSAKQCKARWYEWLDPSIKKTEWSREEDEKLLHLAKLMPTQWRTIAPIIGRTAAQCLERYEYLLDQAQKKEEGEDAGDDPRKLKPGEIDPNPETKPARPDPKDMDEDELEMLSEARARLANTQGKKAKRKAREKQLEEARRLAALQKRRELRAAGIYLSSFRKRKKGVDYNAEIPFEKRPALGFYDTSQETMDASELDFKSLRQQHLDGELRSEKEERERRKDKQKLKQRKENDMPSAMLHGQDPVKKRSKLVLPEPQISDQELQQVVKLGKTSEMARDVASESGIQASDTLLTDYSLTPGAGAVTPRTPASQTDRILQEAQNMMALTHVDTPLKGGINTELQNTDFGGITPRKELITTPNTVLTPFRSHHSDGRTPGSGFNTPATIGTGTSGIGTPLRDKLSINPDGLDGSETPLALRQSKEQLRTGLSLLPAPKNDYEIVVPEDETVEPAQPDSATVEDQADVDARFLAEQKAKREKELKSRSQVIQRGFPRPNDVNMTVLRPPYNDSPLTDLQKAEELIKREMITMLHYDAVFSPMSLPVAHKRQVLNQAQHLAYLEQYPYHSYSQQDLDKAKEVLKKEMEVVKHGMGHGELSLESYTQVWEECLAQVLFLPSQNRYTRANLASKKDRLESLEKRLEQNRNHMTREAKRAAKMEKKLKVLTGGYQTRGQALIKQLQDLFDQTEQAYLELSTFKFLKLQEEAAIPRRIQALTEDVNRQVEREKALQKKYGELKQKLDDLKIEKIF</sequence>
<dbReference type="InterPro" id="IPR047242">
    <property type="entry name" value="CDC5L/Cef1"/>
</dbReference>
<dbReference type="InterPro" id="IPR009057">
    <property type="entry name" value="Homeodomain-like_sf"/>
</dbReference>
<dbReference type="SUPFAM" id="SSF46689">
    <property type="entry name" value="Homeodomain-like"/>
    <property type="match status" value="1"/>
</dbReference>
<evidence type="ECO:0000256" key="3">
    <source>
        <dbReference type="ARBA" id="ARBA00022664"/>
    </source>
</evidence>
<evidence type="ECO:0000313" key="17">
    <source>
        <dbReference type="EMBL" id="EEB17034.1"/>
    </source>
</evidence>
<evidence type="ECO:0000313" key="18">
    <source>
        <dbReference type="EnsemblMetazoa" id="PHUM450840-PA"/>
    </source>
</evidence>
<reference evidence="17" key="2">
    <citation type="submission" date="2007-04" db="EMBL/GenBank/DDBJ databases">
        <title>The genome of the human body louse.</title>
        <authorList>
            <consortium name="The Human Body Louse Genome Consortium"/>
            <person name="Kirkness E."/>
            <person name="Walenz B."/>
            <person name="Hass B."/>
            <person name="Bruggner R."/>
            <person name="Strausberg R."/>
        </authorList>
    </citation>
    <scope>NUCLEOTIDE SEQUENCE</scope>
    <source>
        <strain evidence="17">USDA</strain>
    </source>
</reference>
<keyword evidence="10" id="KW-0234">DNA repair</keyword>
<evidence type="ECO:0000256" key="8">
    <source>
        <dbReference type="ARBA" id="ARBA00023125"/>
    </source>
</evidence>
<evidence type="ECO:0000256" key="12">
    <source>
        <dbReference type="ARBA" id="ARBA00023306"/>
    </source>
</evidence>
<keyword evidence="11" id="KW-0539">Nucleus</keyword>
<feature type="coiled-coil region" evidence="13">
    <location>
        <begin position="750"/>
        <end position="784"/>
    </location>
</feature>
<evidence type="ECO:0000256" key="1">
    <source>
        <dbReference type="ARBA" id="ARBA00004123"/>
    </source>
</evidence>
<organism>
    <name type="scientific">Pediculus humanus subsp. corporis</name>
    <name type="common">Body louse</name>
    <dbReference type="NCBI Taxonomy" id="121224"/>
    <lineage>
        <taxon>Eukaryota</taxon>
        <taxon>Metazoa</taxon>
        <taxon>Ecdysozoa</taxon>
        <taxon>Arthropoda</taxon>
        <taxon>Hexapoda</taxon>
        <taxon>Insecta</taxon>
        <taxon>Pterygota</taxon>
        <taxon>Neoptera</taxon>
        <taxon>Paraneoptera</taxon>
        <taxon>Psocodea</taxon>
        <taxon>Troctomorpha</taxon>
        <taxon>Phthiraptera</taxon>
        <taxon>Anoplura</taxon>
        <taxon>Pediculidae</taxon>
        <taxon>Pediculus</taxon>
    </lineage>
</organism>
<evidence type="ECO:0000256" key="14">
    <source>
        <dbReference type="SAM" id="MobiDB-lite"/>
    </source>
</evidence>
<feature type="coiled-coil region" evidence="13">
    <location>
        <begin position="658"/>
        <end position="696"/>
    </location>
</feature>
<evidence type="ECO:0000259" key="16">
    <source>
        <dbReference type="PROSITE" id="PS51294"/>
    </source>
</evidence>
<evidence type="ECO:0000256" key="6">
    <source>
        <dbReference type="ARBA" id="ARBA00022763"/>
    </source>
</evidence>